<sequence>MRRKKQAEERQAHIADTVIHRFFLYCKASGAAAATAAAAGSFTGSAAAAPTDHHRRSEGI</sequence>
<reference evidence="1" key="1">
    <citation type="submission" date="2023-10" db="EMBL/GenBank/DDBJ databases">
        <title>Genome assembly of Pristionchus species.</title>
        <authorList>
            <person name="Yoshida K."/>
            <person name="Sommer R.J."/>
        </authorList>
    </citation>
    <scope>NUCLEOTIDE SEQUENCE</scope>
    <source>
        <strain evidence="1">RS0144</strain>
    </source>
</reference>
<evidence type="ECO:0000313" key="2">
    <source>
        <dbReference type="Proteomes" id="UP001432027"/>
    </source>
</evidence>
<organism evidence="1 2">
    <name type="scientific">Pristionchus entomophagus</name>
    <dbReference type="NCBI Taxonomy" id="358040"/>
    <lineage>
        <taxon>Eukaryota</taxon>
        <taxon>Metazoa</taxon>
        <taxon>Ecdysozoa</taxon>
        <taxon>Nematoda</taxon>
        <taxon>Chromadorea</taxon>
        <taxon>Rhabditida</taxon>
        <taxon>Rhabditina</taxon>
        <taxon>Diplogasteromorpha</taxon>
        <taxon>Diplogasteroidea</taxon>
        <taxon>Neodiplogasteridae</taxon>
        <taxon>Pristionchus</taxon>
    </lineage>
</organism>
<comment type="caution">
    <text evidence="1">The sequence shown here is derived from an EMBL/GenBank/DDBJ whole genome shotgun (WGS) entry which is preliminary data.</text>
</comment>
<dbReference type="EMBL" id="BTSX01000002">
    <property type="protein sequence ID" value="GMS85433.1"/>
    <property type="molecule type" value="Genomic_DNA"/>
</dbReference>
<name>A0AAV5STL8_9BILA</name>
<feature type="non-terminal residue" evidence="1">
    <location>
        <position position="60"/>
    </location>
</feature>
<dbReference type="AlphaFoldDB" id="A0AAV5STL8"/>
<accession>A0AAV5STL8</accession>
<proteinExistence type="predicted"/>
<keyword evidence="2" id="KW-1185">Reference proteome</keyword>
<evidence type="ECO:0000313" key="1">
    <source>
        <dbReference type="EMBL" id="GMS85433.1"/>
    </source>
</evidence>
<protein>
    <submittedName>
        <fullName evidence="1">Uncharacterized protein</fullName>
    </submittedName>
</protein>
<dbReference type="Proteomes" id="UP001432027">
    <property type="component" value="Unassembled WGS sequence"/>
</dbReference>
<gene>
    <name evidence="1" type="ORF">PENTCL1PPCAC_7608</name>
</gene>